<dbReference type="OrthoDB" id="2456304at2"/>
<dbReference type="Gene3D" id="1.10.287.1100">
    <property type="entry name" value="Sporulation inhibitor A"/>
    <property type="match status" value="1"/>
</dbReference>
<dbReference type="Pfam" id="PF08970">
    <property type="entry name" value="Sda"/>
    <property type="match status" value="1"/>
</dbReference>
<dbReference type="AlphaFoldDB" id="A0A2S5G9X4"/>
<dbReference type="InterPro" id="IPR036916">
    <property type="entry name" value="Sda_sf"/>
</dbReference>
<name>A0A2S5G9X4_9BACL</name>
<reference evidence="1 2" key="1">
    <citation type="submission" date="2018-02" db="EMBL/GenBank/DDBJ databases">
        <title>Jeotgalibacillus proteolyticum sp. nov. a protease producing bacterium isolated from ocean sediments of Laizhou Bay.</title>
        <authorList>
            <person name="Li Y."/>
        </authorList>
    </citation>
    <scope>NUCLEOTIDE SEQUENCE [LARGE SCALE GENOMIC DNA]</scope>
    <source>
        <strain evidence="1 2">22-7</strain>
    </source>
</reference>
<proteinExistence type="predicted"/>
<accession>A0A2S5G9X4</accession>
<dbReference type="EMBL" id="PREZ01000005">
    <property type="protein sequence ID" value="PPA69721.1"/>
    <property type="molecule type" value="Genomic_DNA"/>
</dbReference>
<gene>
    <name evidence="1" type="ORF">C4B60_14360</name>
</gene>
<dbReference type="RefSeq" id="WP_104058713.1">
    <property type="nucleotide sequence ID" value="NZ_PREZ01000005.1"/>
</dbReference>
<protein>
    <submittedName>
        <fullName evidence="1">Sporulation histidine kinase inhibitor Sda</fullName>
    </submittedName>
</protein>
<dbReference type="InterPro" id="IPR015064">
    <property type="entry name" value="Sda"/>
</dbReference>
<dbReference type="Proteomes" id="UP000239047">
    <property type="component" value="Unassembled WGS sequence"/>
</dbReference>
<organism evidence="1 2">
    <name type="scientific">Jeotgalibacillus proteolyticus</name>
    <dbReference type="NCBI Taxonomy" id="2082395"/>
    <lineage>
        <taxon>Bacteria</taxon>
        <taxon>Bacillati</taxon>
        <taxon>Bacillota</taxon>
        <taxon>Bacilli</taxon>
        <taxon>Bacillales</taxon>
        <taxon>Caryophanaceae</taxon>
        <taxon>Jeotgalibacillus</taxon>
    </lineage>
</organism>
<keyword evidence="2" id="KW-1185">Reference proteome</keyword>
<evidence type="ECO:0000313" key="1">
    <source>
        <dbReference type="EMBL" id="PPA69721.1"/>
    </source>
</evidence>
<sequence>MKSLKGLTDEKLIESFEIAKQKELANDFIFILEKELKNRGLVKLVS</sequence>
<comment type="caution">
    <text evidence="1">The sequence shown here is derived from an EMBL/GenBank/DDBJ whole genome shotgun (WGS) entry which is preliminary data.</text>
</comment>
<dbReference type="SUPFAM" id="SSF100985">
    <property type="entry name" value="Sporulation inhibitor Sda"/>
    <property type="match status" value="1"/>
</dbReference>
<evidence type="ECO:0000313" key="2">
    <source>
        <dbReference type="Proteomes" id="UP000239047"/>
    </source>
</evidence>